<name>A0AAE0D659_COLKA</name>
<feature type="region of interest" description="Disordered" evidence="1">
    <location>
        <begin position="331"/>
        <end position="355"/>
    </location>
</feature>
<feature type="compositionally biased region" description="Polar residues" evidence="1">
    <location>
        <begin position="522"/>
        <end position="536"/>
    </location>
</feature>
<dbReference type="Gene3D" id="1.10.510.10">
    <property type="entry name" value="Transferase(Phosphotransferase) domain 1"/>
    <property type="match status" value="1"/>
</dbReference>
<proteinExistence type="predicted"/>
<evidence type="ECO:0000256" key="1">
    <source>
        <dbReference type="SAM" id="MobiDB-lite"/>
    </source>
</evidence>
<keyword evidence="5" id="KW-1185">Reference proteome</keyword>
<dbReference type="Pfam" id="PF00069">
    <property type="entry name" value="Pkinase"/>
    <property type="match status" value="1"/>
</dbReference>
<evidence type="ECO:0000259" key="3">
    <source>
        <dbReference type="PROSITE" id="PS50011"/>
    </source>
</evidence>
<dbReference type="EMBL" id="VYYT01000172">
    <property type="protein sequence ID" value="KAK2760422.1"/>
    <property type="molecule type" value="Genomic_DNA"/>
</dbReference>
<gene>
    <name evidence="4" type="ORF">CKAH01_16516</name>
</gene>
<sequence>MDYDALLEPLLEGGHQRGRRPRTLIRTGRRGRLNALAADSQTLVGSSSDFSTRHTTLLEDTGGEPLVALNSLLNTLQESGIPGPQLLRLQEEFFEPLGEGGQGNVRGLDFVAAKRYQGVRKSIRTSWPADLIAIKQHLERKETRIFGNRFDKKNLSSRIRAAELEVLALAPAKFHNHPNIVKLVGWGLCLDTLEYPESPCCDGVQLPLLIYERAEMNLSEFLEAIFNVSRERRSDEVFMEEGRGVSSQTHHLLSLTGHVWRSLGSWMRPKPDVYALIRLLCIHVGHGLKSLHDNNFTHGDLKPDNILIFRDGNGWIAKLCDFGCARGRDSDASSTPDDSGSNAKSDPEQKRKRRKATYLGTTGWRPLEREISAIQGFNQLRQCDLYVYGLLVWSSFCRQGGHYQYPGDPNLRYMLDDVEQITVSRFRFFGCKKWIASQVKEVLMDTMKPSELRSLEPWTFFDHRSLWGQEQAETFYQSPEQAADAKLQEAQDDKFQLSMEMKRQYNNLAWWSGHDQPLGQKSGHSGSNDNNKSGPASSAPIDSDDNCLSTKLFHTERRRYDSEDLCFRMVSLLEKLKKMDHPYRVRPYPPCLQEMYHLARFRSRVPIKWWRGNDDDIDDILENGDNILRGILQSAPSADMHTLAWLCAGPIGRREVMSLRGRYSTWASVLEPGALDESEKLDRFLLLLQFGAPVATPLRPPRKLPCPINSPFEQEDLNTVFMHFLQSCRPAIVVAALKQIFGRLKRAEDEGFISDDTSTYFKRIRNNGLLQKVLGSMDPSLAGISPEATETSAMNRLPDGWTAIKDKECCYKEGLTQSVTLVKPRVSLLKRRQLTVGFLLNHGEDGTLCHVDLLACMRVGSSQESDVELAQDLEQRFPYYDEAWYVAEWNKEPVVVDVLKSLKDVWRIRTFNSRLRAPRGNFRGTAESLFVIILLTLAFTLVTTMVIVVAIECYHSLAMRLLVGGLLIVGLGIRGRL</sequence>
<keyword evidence="2" id="KW-0472">Membrane</keyword>
<feature type="domain" description="Protein kinase" evidence="3">
    <location>
        <begin position="91"/>
        <end position="466"/>
    </location>
</feature>
<dbReference type="InterPro" id="IPR011009">
    <property type="entry name" value="Kinase-like_dom_sf"/>
</dbReference>
<dbReference type="PROSITE" id="PS50011">
    <property type="entry name" value="PROTEIN_KINASE_DOM"/>
    <property type="match status" value="1"/>
</dbReference>
<dbReference type="GO" id="GO:0005524">
    <property type="term" value="F:ATP binding"/>
    <property type="evidence" value="ECO:0007669"/>
    <property type="project" value="InterPro"/>
</dbReference>
<dbReference type="InterPro" id="IPR000719">
    <property type="entry name" value="Prot_kinase_dom"/>
</dbReference>
<reference evidence="4" key="1">
    <citation type="submission" date="2023-02" db="EMBL/GenBank/DDBJ databases">
        <title>Colletotrichum kahawae CIFC_Que2 genome sequencing and assembly.</title>
        <authorList>
            <person name="Baroncelli R."/>
        </authorList>
    </citation>
    <scope>NUCLEOTIDE SEQUENCE</scope>
    <source>
        <strain evidence="4">CIFC_Que2</strain>
    </source>
</reference>
<keyword evidence="2" id="KW-0812">Transmembrane</keyword>
<feature type="transmembrane region" description="Helical" evidence="2">
    <location>
        <begin position="929"/>
        <end position="951"/>
    </location>
</feature>
<protein>
    <recommendedName>
        <fullName evidence="3">Protein kinase domain-containing protein</fullName>
    </recommendedName>
</protein>
<evidence type="ECO:0000256" key="2">
    <source>
        <dbReference type="SAM" id="Phobius"/>
    </source>
</evidence>
<dbReference type="InterPro" id="IPR008271">
    <property type="entry name" value="Ser/Thr_kinase_AS"/>
</dbReference>
<dbReference type="SUPFAM" id="SSF56112">
    <property type="entry name" value="Protein kinase-like (PK-like)"/>
    <property type="match status" value="1"/>
</dbReference>
<dbReference type="Proteomes" id="UP001281614">
    <property type="component" value="Unassembled WGS sequence"/>
</dbReference>
<feature type="region of interest" description="Disordered" evidence="1">
    <location>
        <begin position="519"/>
        <end position="543"/>
    </location>
</feature>
<organism evidence="4 5">
    <name type="scientific">Colletotrichum kahawae</name>
    <name type="common">Coffee berry disease fungus</name>
    <dbReference type="NCBI Taxonomy" id="34407"/>
    <lineage>
        <taxon>Eukaryota</taxon>
        <taxon>Fungi</taxon>
        <taxon>Dikarya</taxon>
        <taxon>Ascomycota</taxon>
        <taxon>Pezizomycotina</taxon>
        <taxon>Sordariomycetes</taxon>
        <taxon>Hypocreomycetidae</taxon>
        <taxon>Glomerellales</taxon>
        <taxon>Glomerellaceae</taxon>
        <taxon>Colletotrichum</taxon>
        <taxon>Colletotrichum gloeosporioides species complex</taxon>
    </lineage>
</organism>
<dbReference type="InterPro" id="IPR051681">
    <property type="entry name" value="Ser/Thr_Kinases-Pseudokinases"/>
</dbReference>
<dbReference type="SMART" id="SM00220">
    <property type="entry name" value="S_TKc"/>
    <property type="match status" value="1"/>
</dbReference>
<dbReference type="GO" id="GO:0004674">
    <property type="term" value="F:protein serine/threonine kinase activity"/>
    <property type="evidence" value="ECO:0007669"/>
    <property type="project" value="TreeGrafter"/>
</dbReference>
<feature type="transmembrane region" description="Helical" evidence="2">
    <location>
        <begin position="957"/>
        <end position="973"/>
    </location>
</feature>
<dbReference type="PANTHER" id="PTHR44329">
    <property type="entry name" value="SERINE/THREONINE-PROTEIN KINASE TNNI3K-RELATED"/>
    <property type="match status" value="1"/>
</dbReference>
<comment type="caution">
    <text evidence="4">The sequence shown here is derived from an EMBL/GenBank/DDBJ whole genome shotgun (WGS) entry which is preliminary data.</text>
</comment>
<dbReference type="PROSITE" id="PS00108">
    <property type="entry name" value="PROTEIN_KINASE_ST"/>
    <property type="match status" value="1"/>
</dbReference>
<keyword evidence="2" id="KW-1133">Transmembrane helix</keyword>
<evidence type="ECO:0000313" key="5">
    <source>
        <dbReference type="Proteomes" id="UP001281614"/>
    </source>
</evidence>
<evidence type="ECO:0000313" key="4">
    <source>
        <dbReference type="EMBL" id="KAK2760422.1"/>
    </source>
</evidence>
<feature type="compositionally biased region" description="Polar residues" evidence="1">
    <location>
        <begin position="332"/>
        <end position="344"/>
    </location>
</feature>
<accession>A0AAE0D659</accession>
<dbReference type="AlphaFoldDB" id="A0AAE0D659"/>